<dbReference type="CDD" id="cd00303">
    <property type="entry name" value="retropepsin_like"/>
    <property type="match status" value="1"/>
</dbReference>
<dbReference type="Proteomes" id="UP001151760">
    <property type="component" value="Unassembled WGS sequence"/>
</dbReference>
<feature type="compositionally biased region" description="Basic and acidic residues" evidence="1">
    <location>
        <begin position="9"/>
        <end position="29"/>
    </location>
</feature>
<evidence type="ECO:0000256" key="1">
    <source>
        <dbReference type="SAM" id="MobiDB-lite"/>
    </source>
</evidence>
<proteinExistence type="predicted"/>
<dbReference type="Gene3D" id="2.40.70.10">
    <property type="entry name" value="Acid Proteases"/>
    <property type="match status" value="1"/>
</dbReference>
<evidence type="ECO:0000259" key="2">
    <source>
        <dbReference type="Pfam" id="PF17919"/>
    </source>
</evidence>
<evidence type="ECO:0000313" key="3">
    <source>
        <dbReference type="EMBL" id="GJT51334.1"/>
    </source>
</evidence>
<gene>
    <name evidence="3" type="ORF">Tco_0977491</name>
</gene>
<dbReference type="PANTHER" id="PTHR33064">
    <property type="entry name" value="POL PROTEIN"/>
    <property type="match status" value="1"/>
</dbReference>
<dbReference type="SUPFAM" id="SSF56672">
    <property type="entry name" value="DNA/RNA polymerases"/>
    <property type="match status" value="1"/>
</dbReference>
<dbReference type="EMBL" id="BQNB010016398">
    <property type="protein sequence ID" value="GJT51334.1"/>
    <property type="molecule type" value="Genomic_DNA"/>
</dbReference>
<evidence type="ECO:0000313" key="4">
    <source>
        <dbReference type="Proteomes" id="UP001151760"/>
    </source>
</evidence>
<feature type="domain" description="Reverse transcriptase/retrotransposon-derived protein RNase H-like" evidence="2">
    <location>
        <begin position="267"/>
        <end position="330"/>
    </location>
</feature>
<keyword evidence="3" id="KW-0695">RNA-directed DNA polymerase</keyword>
<accession>A0ABQ5EK83</accession>
<dbReference type="InterPro" id="IPR043502">
    <property type="entry name" value="DNA/RNA_pol_sf"/>
</dbReference>
<keyword evidence="3" id="KW-0808">Transferase</keyword>
<dbReference type="InterPro" id="IPR041577">
    <property type="entry name" value="RT_RNaseH_2"/>
</dbReference>
<feature type="region of interest" description="Disordered" evidence="1">
    <location>
        <begin position="1"/>
        <end position="45"/>
    </location>
</feature>
<dbReference type="InterPro" id="IPR043128">
    <property type="entry name" value="Rev_trsase/Diguanyl_cyclase"/>
</dbReference>
<protein>
    <submittedName>
        <fullName evidence="3">Reverse transcriptase domain-containing protein</fullName>
    </submittedName>
</protein>
<comment type="caution">
    <text evidence="3">The sequence shown here is derived from an EMBL/GenBank/DDBJ whole genome shotgun (WGS) entry which is preliminary data.</text>
</comment>
<dbReference type="Pfam" id="PF08284">
    <property type="entry name" value="RVP_2"/>
    <property type="match status" value="1"/>
</dbReference>
<sequence length="331" mass="37767">MDELMNAALEREQETKKRERSPPKRRIEQGDSSSKKFKSNETYPSQIKPPLDVEIANNKIIHVANVFQNCEVEIDNEKFLIDLIPMPLGKIDVVIGMDWLSKYDAIISCQNKLIRIRTTSGGETFIYGERKKTSLAICTYARAKRHLAHGYQAYLAHIIDTQKSTSCLDNIPVVQEFLDVFPEELPGIPPARQIREVQFLGHVINNEGIKVDPAKINAIMNWEQPKTPTEIRSFLGLAGYYRRFIQHFSKIASSLTKLTRKNAKFEWGKYQEIAFQILKQELSRAPVLVLPEGNVDMEVYCDASSNGLGCVLMQRGRVIAYASKQLKKHKE</sequence>
<reference evidence="3" key="2">
    <citation type="submission" date="2022-01" db="EMBL/GenBank/DDBJ databases">
        <authorList>
            <person name="Yamashiro T."/>
            <person name="Shiraishi A."/>
            <person name="Satake H."/>
            <person name="Nakayama K."/>
        </authorList>
    </citation>
    <scope>NUCLEOTIDE SEQUENCE</scope>
</reference>
<dbReference type="Gene3D" id="3.30.70.270">
    <property type="match status" value="1"/>
</dbReference>
<dbReference type="InterPro" id="IPR051320">
    <property type="entry name" value="Viral_Replic_Matur_Polypro"/>
</dbReference>
<dbReference type="InterPro" id="IPR021109">
    <property type="entry name" value="Peptidase_aspartic_dom_sf"/>
</dbReference>
<dbReference type="PANTHER" id="PTHR33064:SF37">
    <property type="entry name" value="RIBONUCLEASE H"/>
    <property type="match status" value="1"/>
</dbReference>
<keyword evidence="4" id="KW-1185">Reference proteome</keyword>
<keyword evidence="3" id="KW-0548">Nucleotidyltransferase</keyword>
<dbReference type="GO" id="GO:0003964">
    <property type="term" value="F:RNA-directed DNA polymerase activity"/>
    <property type="evidence" value="ECO:0007669"/>
    <property type="project" value="UniProtKB-KW"/>
</dbReference>
<reference evidence="3" key="1">
    <citation type="journal article" date="2022" name="Int. J. Mol. Sci.">
        <title>Draft Genome of Tanacetum Coccineum: Genomic Comparison of Closely Related Tanacetum-Family Plants.</title>
        <authorList>
            <person name="Yamashiro T."/>
            <person name="Shiraishi A."/>
            <person name="Nakayama K."/>
            <person name="Satake H."/>
        </authorList>
    </citation>
    <scope>NUCLEOTIDE SEQUENCE</scope>
</reference>
<name>A0ABQ5EK83_9ASTR</name>
<organism evidence="3 4">
    <name type="scientific">Tanacetum coccineum</name>
    <dbReference type="NCBI Taxonomy" id="301880"/>
    <lineage>
        <taxon>Eukaryota</taxon>
        <taxon>Viridiplantae</taxon>
        <taxon>Streptophyta</taxon>
        <taxon>Embryophyta</taxon>
        <taxon>Tracheophyta</taxon>
        <taxon>Spermatophyta</taxon>
        <taxon>Magnoliopsida</taxon>
        <taxon>eudicotyledons</taxon>
        <taxon>Gunneridae</taxon>
        <taxon>Pentapetalae</taxon>
        <taxon>asterids</taxon>
        <taxon>campanulids</taxon>
        <taxon>Asterales</taxon>
        <taxon>Asteraceae</taxon>
        <taxon>Asteroideae</taxon>
        <taxon>Anthemideae</taxon>
        <taxon>Anthemidinae</taxon>
        <taxon>Tanacetum</taxon>
    </lineage>
</organism>
<dbReference type="Pfam" id="PF17919">
    <property type="entry name" value="RT_RNaseH_2"/>
    <property type="match status" value="1"/>
</dbReference>